<dbReference type="EC" id="3.4.19.12" evidence="2"/>
<name>A0A8J2J6L7_FUSEQ</name>
<reference evidence="11" key="1">
    <citation type="submission" date="2021-05" db="EMBL/GenBank/DDBJ databases">
        <authorList>
            <person name="Khan N."/>
        </authorList>
    </citation>
    <scope>NUCLEOTIDE SEQUENCE</scope>
</reference>
<keyword evidence="6" id="KW-0788">Thiol protease</keyword>
<feature type="domain" description="DUF6606" evidence="10">
    <location>
        <begin position="39"/>
        <end position="313"/>
    </location>
</feature>
<protein>
    <recommendedName>
        <fullName evidence="2">ubiquitinyl hydrolase 1</fullName>
        <ecNumber evidence="2">3.4.19.12</ecNumber>
    </recommendedName>
</protein>
<dbReference type="PANTHER" id="PTHR13367:SF32">
    <property type="entry name" value="DUF6606 DOMAIN-CONTAINING PROTEIN"/>
    <property type="match status" value="1"/>
</dbReference>
<evidence type="ECO:0000259" key="10">
    <source>
        <dbReference type="Pfam" id="PF20255"/>
    </source>
</evidence>
<evidence type="ECO:0000259" key="9">
    <source>
        <dbReference type="Pfam" id="PF12359"/>
    </source>
</evidence>
<dbReference type="InterPro" id="IPR046541">
    <property type="entry name" value="DUF6606"/>
</dbReference>
<dbReference type="Proteomes" id="UP000693738">
    <property type="component" value="Unassembled WGS sequence"/>
</dbReference>
<evidence type="ECO:0000313" key="12">
    <source>
        <dbReference type="Proteomes" id="UP000693738"/>
    </source>
</evidence>
<comment type="catalytic activity">
    <reaction evidence="1">
        <text>Thiol-dependent hydrolysis of ester, thioester, amide, peptide and isopeptide bonds formed by the C-terminal Gly of ubiquitin (a 76-residue protein attached to proteins as an intracellular targeting signal).</text>
        <dbReference type="EC" id="3.4.19.12"/>
    </reaction>
</comment>
<dbReference type="Pfam" id="PF12340">
    <property type="entry name" value="DUF3638"/>
    <property type="match status" value="1"/>
</dbReference>
<keyword evidence="4" id="KW-0833">Ubl conjugation pathway</keyword>
<gene>
    <name evidence="11" type="ORF">FEQUK3_LOCUS10251</name>
</gene>
<evidence type="ECO:0000256" key="5">
    <source>
        <dbReference type="ARBA" id="ARBA00022801"/>
    </source>
</evidence>
<dbReference type="InterPro" id="IPR051346">
    <property type="entry name" value="OTU_Deubiquitinase"/>
</dbReference>
<evidence type="ECO:0000313" key="11">
    <source>
        <dbReference type="EMBL" id="CAG7564574.1"/>
    </source>
</evidence>
<proteinExistence type="predicted"/>
<evidence type="ECO:0000259" key="8">
    <source>
        <dbReference type="Pfam" id="PF12340"/>
    </source>
</evidence>
<dbReference type="Pfam" id="PF12359">
    <property type="entry name" value="DUF3645"/>
    <property type="match status" value="1"/>
</dbReference>
<feature type="domain" description="DUF3645" evidence="9">
    <location>
        <begin position="2371"/>
        <end position="2403"/>
    </location>
</feature>
<organism evidence="11 12">
    <name type="scientific">Fusarium equiseti</name>
    <name type="common">Fusarium scirpi</name>
    <dbReference type="NCBI Taxonomy" id="61235"/>
    <lineage>
        <taxon>Eukaryota</taxon>
        <taxon>Fungi</taxon>
        <taxon>Dikarya</taxon>
        <taxon>Ascomycota</taxon>
        <taxon>Pezizomycotina</taxon>
        <taxon>Sordariomycetes</taxon>
        <taxon>Hypocreomycetidae</taxon>
        <taxon>Hypocreales</taxon>
        <taxon>Nectriaceae</taxon>
        <taxon>Fusarium</taxon>
        <taxon>Fusarium incarnatum-equiseti species complex</taxon>
    </lineage>
</organism>
<keyword evidence="3" id="KW-0645">Protease</keyword>
<dbReference type="InterPro" id="IPR022105">
    <property type="entry name" value="DUF3645"/>
</dbReference>
<evidence type="ECO:0000256" key="3">
    <source>
        <dbReference type="ARBA" id="ARBA00022670"/>
    </source>
</evidence>
<feature type="region of interest" description="Disordered" evidence="7">
    <location>
        <begin position="1"/>
        <end position="31"/>
    </location>
</feature>
<dbReference type="PANTHER" id="PTHR13367">
    <property type="entry name" value="UBIQUITIN THIOESTERASE"/>
    <property type="match status" value="1"/>
</dbReference>
<evidence type="ECO:0000256" key="4">
    <source>
        <dbReference type="ARBA" id="ARBA00022786"/>
    </source>
</evidence>
<dbReference type="Pfam" id="PF20255">
    <property type="entry name" value="DUF6606"/>
    <property type="match status" value="1"/>
</dbReference>
<dbReference type="InterPro" id="IPR022099">
    <property type="entry name" value="DUF3638"/>
</dbReference>
<feature type="domain" description="DUF3638" evidence="8">
    <location>
        <begin position="2027"/>
        <end position="2250"/>
    </location>
</feature>
<feature type="compositionally biased region" description="Acidic residues" evidence="7">
    <location>
        <begin position="3185"/>
        <end position="3195"/>
    </location>
</feature>
<dbReference type="GO" id="GO:0004843">
    <property type="term" value="F:cysteine-type deubiquitinase activity"/>
    <property type="evidence" value="ECO:0007669"/>
    <property type="project" value="UniProtKB-EC"/>
</dbReference>
<sequence length="3203" mass="363732">MAARLGGRPLPTHNGAPAGRPQNAQGQDHHGQLSLDEALYNHLALPPWLPHRQDPNLNDIEYALTDRLLASVKHLQTLPNNDHSASIWDAIRRGIATTKGIHLGGHVDRTALARELNGLGESDFLVVHARSQNCALYIRRSQDLVLGSSVVFEAFETSARNENILATDNALQWDFPGCAVAVPLDTFRETGFVSNLANFLDNASRESLSEFSAHALKAGTSMPEYRNASEPALISSLLMGILQQNGRRLAPTILQKMVRDDVLWKNAEKPWKRLPYWLVLRVAISRYLAQRLGGEIGRIEYKFLLAHLLSEFLSHAQRVNIGIDRLDFLKKKICRRLVKLDLDNERAQDPHTADRVEYLFSRLSPSIQNAISKATQFIEASWKQQKFVMAKTIPPLPRQATFEDMKLDLKVSGEGLHKIWRGFSRPVKLDLSQLNNVSVAEAAKRHLNSFAHEHFKLIKKETAHTEFCDDAQCFPGQTIEKASTFIHDYLPQSAVYENIPELKSTMILNVMDLWVAMDKAACSLYPILEEFHPLFRPEMIDILLLPAVTEMKRLQNIQVYLKDRIISCNGSTVSIFDDPVRGSLANRFYDSSDLSGEMKELHESIEVWATGVRTVKEAEWREKTEEYARLSKSVDESTCVYLVDDNDPFLPPLHDRDCRRCFLKRKMNRMAIEAYEHPLPSDQFVAKAVIFELLCPQTLATYRDVTWTIISHLALPAEEGVEPKCWARLYKQLQKFTNNSLMSCSLASVTKPFLETHYSTLKFPVEWDDGRSGVCRPNGLKLTYCDDRSTMWPSRRGHLSFFQHVKLKVPRPMQSAFSQIIQDTYTKSVYGASSYEIMATASKCPQGINVHEYLAFQTVASGKSRRWLSILTELASANLNFSNESTVILLCYLAIQCGPLDDTGSTFRLTHEIFRDPNFCKSFLEQLSNRLDSLSANWRETHLMELIITFMIRTLEFAWAANLPSIAEHAISIILRARKTCVRWFKILRVESYKYADAETAQRFQQYALWAAILCKRTFTPLAHGLMSLDRTALEIYIQSSIMLNDNLVVKLQALPQVLQHAVIRDIRLSHRLSKLVSESILKDPEAFRLSLREMWPEEEGRTRTFNQLRLEPQAPSWISCHTQASDALDAMEQVVYYNYVQGTLLVNGRPMGKLPQDQQSFVLEELFGNQSLLTWPSDRNGMQYLLCVEPYGYQVHIGYSRTREPIIRAFSNKYSLQLIPRERFRNGVHSDLPGPLVDSCFHWLNLRNGKVLIANKARPWPEDSFRGYVLDLNDQTCTKTRTYRGVSTKDNIVNAYSPLFNRVNRILDCFEDRDQILVHQPEGRNLAVELRRLELTFHVNRNNRLQSPQLQCEIDENQDAGTWYGLRSRTGTEEAIQWLQAGISQPWTPLTPPSMAVLKRIAQLTPQREYYPQELRVMRTDHWIESLPLRLQSSAFRPIVDQILEGSATLAIFATKDQVPIEPPEFPPPGELHLHTRVLRRQEAVERCLDSVSRRTPPTNHHYTSRDRPTVNNIMHRNVLEVTHLIRQWSQNFKTTDDLAQVLSQGGNVGGFVIPLEATSLNEKLKVDIVQSWGSLVLFAQQSATDRFKLMYLLGPMSFHLDANMPLLRTLVASAVFTDFKDLETPNWEEFEHFQPNQTPQLDYLLQLLKPYKASPPENVAAGLEQYSSGKVLRKLQIERAKHESKVEEDCKFFANHLLSQWPCLEPNVGGLEQSLLIDIGPALEAIRPEWRRLFTNRDLAEYLKSFQAILDKRTLDDRYEPPPVPSSEDVYTVRIRGCELVDLRQLLAKPYSLLKVTAEARPTKMEVRGSTDRPFLSEKDFGQNFGNFAWKGNRGTGTGYAANLRGTGTRGNGTELFPTSRDVAECTTRLRTISQRLGSSKSEVRRRYANDFQQSLNAFERLDLSDKLKRAMQTRNAQIAISLRKVEEGFNAITSALNVPSSVCSQRRIFWLKAGNLWPVVTKSTLLACLGSVASQGSHFGSGMRKAILNMGINITNYQREVRLHDLALKKASGRYHEEDSNMGHSNWSPDQYPDWLLLEIESDMMIRPVQIDVALATISPESGSNSVLQMNMGQGKTSCIIPMAAAALANKKQLVRIIVPKALLQQTAQLLQARLGGVLNRGIRHVPFSRRTPTTEKNIRAYHAVHREMLKSAGVMICQPEHHMSFMLSGRQRLLDEQPQQAGPMIKVQEWLTRVSRDILDESDYTLAVRTQLIYPSGSQTTVDGHPHRWLVAEAILRLVDNHLYDLSNVFPHSISVIRRDGGGFPLVFFLRQDVEDELVHRLTADICRGTGGILPLTEQAMPAKDRVAVKDFISSAKPQSKNIRLIQGLSPDKPSLKQTVYLLRGLLVNRILMMTLKKRWNVEYGLHPQRDPIAVPFHAKGVPSDQSEWGHPDVAILFTCLAFYYDGVNLSQLRQSLEHILKSDDPSAGYDTWTSSTENFPPSLKAWNAINVDDEMQLLEIWKVVRYNEVVIDYFLNNFVFPRHAKQFEVKLQSNGWDIPLSSLGISAENAKVVTEKPLSTGFSGTNDNRTMLPLNIEQQDLNSLHHTSAEVLTYLLHPRNRRCILPQDVQKSQLGRASEIDLLSCLKRKSIRILIDAGAQILEMDNITLVGKWLKIDHSALAGLYFDENNKPWILTREGGRTPLIASPFADDLTNCLVYLDEAHTRGTDLRLPPDAIGALTLRLGQTKDHTVQAAMRLRQLGTTQSITFFIPPEVHQSIVDLRGKTMHESIDSADVIEWLLDNTCDQIEQLQPLYFSQGMDYCRRMQAALDYPKFTTDKAERKSYVQAIKQDEKQSLQNLYEPKTKSRMTSMQTSNNATLKGFIQELNARRKTFQDTGKAVHASALQEVEQEREVAFEVESVRQVKKPQHYAALSFPGLNASLEAFVRTGRLPADNNYFIPVSRALAQTSVGRKFRVQSGVTKSKLFETREFGRTIRPHGDLSMDNFLRPVNWILWSSVAEIAVIIVPEEAETLIPIMRDPSVNVHTHLLVYSAPITRKMLQFNDMNFYSIPPLPLSWKAPSWLQVEIGIYSGRLYFEWGGYYDMCALLGIEEGMVENIVEADIEGLEDDVDVEDAKISTPSTNGTKKLVETPLTFLQEWLAIRRRGQDFAHSPMGFVSQGKRLHEDHVFFKQSEHASIECGDTVTLLPLSAPTQGNERQDDGDYGVDDMGANDSCSDSSDVEIEYDDSEYGSTSSSD</sequence>
<evidence type="ECO:0000256" key="7">
    <source>
        <dbReference type="SAM" id="MobiDB-lite"/>
    </source>
</evidence>
<evidence type="ECO:0000256" key="2">
    <source>
        <dbReference type="ARBA" id="ARBA00012759"/>
    </source>
</evidence>
<evidence type="ECO:0000256" key="6">
    <source>
        <dbReference type="ARBA" id="ARBA00022807"/>
    </source>
</evidence>
<dbReference type="EMBL" id="CAJSTJ010000168">
    <property type="protein sequence ID" value="CAG7564574.1"/>
    <property type="molecule type" value="Genomic_DNA"/>
</dbReference>
<dbReference type="GO" id="GO:0006508">
    <property type="term" value="P:proteolysis"/>
    <property type="evidence" value="ECO:0007669"/>
    <property type="project" value="UniProtKB-KW"/>
</dbReference>
<comment type="caution">
    <text evidence="11">The sequence shown here is derived from an EMBL/GenBank/DDBJ whole genome shotgun (WGS) entry which is preliminary data.</text>
</comment>
<evidence type="ECO:0000256" key="1">
    <source>
        <dbReference type="ARBA" id="ARBA00000707"/>
    </source>
</evidence>
<feature type="region of interest" description="Disordered" evidence="7">
    <location>
        <begin position="3155"/>
        <end position="3203"/>
    </location>
</feature>
<keyword evidence="5" id="KW-0378">Hydrolase</keyword>
<accession>A0A8J2J6L7</accession>